<keyword evidence="4" id="KW-1185">Reference proteome</keyword>
<keyword evidence="2" id="KW-1133">Transmembrane helix</keyword>
<evidence type="ECO:0000256" key="2">
    <source>
        <dbReference type="SAM" id="Phobius"/>
    </source>
</evidence>
<dbReference type="KEGG" id="chya:V22_19160"/>
<keyword evidence="2" id="KW-0812">Transmembrane</keyword>
<reference evidence="3 4" key="1">
    <citation type="submission" date="2019-02" db="EMBL/GenBank/DDBJ databases">
        <title>Deep-cultivation of Planctomycetes and their phenomic and genomic characterization uncovers novel biology.</title>
        <authorList>
            <person name="Wiegand S."/>
            <person name="Jogler M."/>
            <person name="Boedeker C."/>
            <person name="Pinto D."/>
            <person name="Vollmers J."/>
            <person name="Rivas-Marin E."/>
            <person name="Kohn T."/>
            <person name="Peeters S.H."/>
            <person name="Heuer A."/>
            <person name="Rast P."/>
            <person name="Oberbeckmann S."/>
            <person name="Bunk B."/>
            <person name="Jeske O."/>
            <person name="Meyerdierks A."/>
            <person name="Storesund J.E."/>
            <person name="Kallscheuer N."/>
            <person name="Luecker S."/>
            <person name="Lage O.M."/>
            <person name="Pohl T."/>
            <person name="Merkel B.J."/>
            <person name="Hornburger P."/>
            <person name="Mueller R.-W."/>
            <person name="Bruemmer F."/>
            <person name="Labrenz M."/>
            <person name="Spormann A.M."/>
            <person name="Op den Camp H."/>
            <person name="Overmann J."/>
            <person name="Amann R."/>
            <person name="Jetten M.S.M."/>
            <person name="Mascher T."/>
            <person name="Medema M.H."/>
            <person name="Devos D.P."/>
            <person name="Kaster A.-K."/>
            <person name="Ovreas L."/>
            <person name="Rohde M."/>
            <person name="Galperin M.Y."/>
            <person name="Jogler C."/>
        </authorList>
    </citation>
    <scope>NUCLEOTIDE SEQUENCE [LARGE SCALE GENOMIC DNA]</scope>
    <source>
        <strain evidence="3 4">V22</strain>
    </source>
</reference>
<feature type="transmembrane region" description="Helical" evidence="2">
    <location>
        <begin position="74"/>
        <end position="98"/>
    </location>
</feature>
<protein>
    <submittedName>
        <fullName evidence="3">Uncharacterized protein</fullName>
    </submittedName>
</protein>
<dbReference type="AlphaFoldDB" id="A0A517T8H3"/>
<name>A0A517T8H3_9PLAN</name>
<organism evidence="3 4">
    <name type="scientific">Calycomorphotria hydatis</name>
    <dbReference type="NCBI Taxonomy" id="2528027"/>
    <lineage>
        <taxon>Bacteria</taxon>
        <taxon>Pseudomonadati</taxon>
        <taxon>Planctomycetota</taxon>
        <taxon>Planctomycetia</taxon>
        <taxon>Planctomycetales</taxon>
        <taxon>Planctomycetaceae</taxon>
        <taxon>Calycomorphotria</taxon>
    </lineage>
</organism>
<keyword evidence="2" id="KW-0472">Membrane</keyword>
<evidence type="ECO:0000313" key="3">
    <source>
        <dbReference type="EMBL" id="QDT64675.1"/>
    </source>
</evidence>
<feature type="region of interest" description="Disordered" evidence="1">
    <location>
        <begin position="128"/>
        <end position="148"/>
    </location>
</feature>
<proteinExistence type="predicted"/>
<accession>A0A517T8H3</accession>
<feature type="transmembrane region" description="Helical" evidence="2">
    <location>
        <begin position="7"/>
        <end position="26"/>
    </location>
</feature>
<evidence type="ECO:0000313" key="4">
    <source>
        <dbReference type="Proteomes" id="UP000319976"/>
    </source>
</evidence>
<dbReference type="EMBL" id="CP036316">
    <property type="protein sequence ID" value="QDT64675.1"/>
    <property type="molecule type" value="Genomic_DNA"/>
</dbReference>
<feature type="transmembrane region" description="Helical" evidence="2">
    <location>
        <begin position="32"/>
        <end position="53"/>
    </location>
</feature>
<sequence>MSGTFQLLAHVAALGGSIGIAIPFLPDRPWPLLVLATITWIGFWFHLADAAWIPSWGKGRDWIDRIGIFVRGSGLAMITVAILVTVPWVAIILALLGLTSMVIGRALWELACIQIGVDLHASTIDESKPAHKAPTNNPMNPSGGSGVT</sequence>
<dbReference type="Proteomes" id="UP000319976">
    <property type="component" value="Chromosome"/>
</dbReference>
<gene>
    <name evidence="3" type="ORF">V22_19160</name>
</gene>
<evidence type="ECO:0000256" key="1">
    <source>
        <dbReference type="SAM" id="MobiDB-lite"/>
    </source>
</evidence>